<dbReference type="PROSITE" id="PS50893">
    <property type="entry name" value="ABC_TRANSPORTER_2"/>
    <property type="match status" value="1"/>
</dbReference>
<comment type="subcellular location">
    <subcellularLocation>
        <location evidence="1">Cell membrane</location>
        <topology evidence="1">Peripheral membrane protein</topology>
    </subcellularLocation>
</comment>
<dbReference type="PROSITE" id="PS00211">
    <property type="entry name" value="ABC_TRANSPORTER_1"/>
    <property type="match status" value="1"/>
</dbReference>
<keyword evidence="7" id="KW-0472">Membrane</keyword>
<dbReference type="InterPro" id="IPR013563">
    <property type="entry name" value="Oligopep_ABC_C"/>
</dbReference>
<evidence type="ECO:0000256" key="2">
    <source>
        <dbReference type="ARBA" id="ARBA00005417"/>
    </source>
</evidence>
<evidence type="ECO:0000256" key="1">
    <source>
        <dbReference type="ARBA" id="ARBA00004202"/>
    </source>
</evidence>
<dbReference type="FunFam" id="3.40.50.300:FF:000016">
    <property type="entry name" value="Oligopeptide ABC transporter ATP-binding component"/>
    <property type="match status" value="1"/>
</dbReference>
<reference evidence="10" key="1">
    <citation type="submission" date="2011-06" db="EMBL/GenBank/DDBJ databases">
        <title>Complete genome sequence of Paenibacillus mucilaginosus KNP414.</title>
        <authorList>
            <person name="Wang J."/>
            <person name="Hu S."/>
            <person name="Hu X."/>
            <person name="Zhang B."/>
            <person name="Dong D."/>
            <person name="Zhang S."/>
            <person name="Zhao K."/>
            <person name="Wu D."/>
        </authorList>
    </citation>
    <scope>NUCLEOTIDE SEQUENCE [LARGE SCALE GENOMIC DNA]</scope>
    <source>
        <strain evidence="10">KNP414</strain>
    </source>
</reference>
<dbReference type="Pfam" id="PF08352">
    <property type="entry name" value="oligo_HPY"/>
    <property type="match status" value="1"/>
</dbReference>
<gene>
    <name evidence="9" type="ordered locus">KNP414_04945</name>
</gene>
<dbReference type="PANTHER" id="PTHR43297:SF2">
    <property type="entry name" value="DIPEPTIDE TRANSPORT ATP-BINDING PROTEIN DPPD"/>
    <property type="match status" value="1"/>
</dbReference>
<evidence type="ECO:0000313" key="10">
    <source>
        <dbReference type="Proteomes" id="UP000006620"/>
    </source>
</evidence>
<dbReference type="Gene3D" id="3.40.50.300">
    <property type="entry name" value="P-loop containing nucleotide triphosphate hydrolases"/>
    <property type="match status" value="1"/>
</dbReference>
<evidence type="ECO:0000256" key="3">
    <source>
        <dbReference type="ARBA" id="ARBA00022448"/>
    </source>
</evidence>
<evidence type="ECO:0000256" key="7">
    <source>
        <dbReference type="ARBA" id="ARBA00023136"/>
    </source>
</evidence>
<accession>F8FLA2</accession>
<keyword evidence="3" id="KW-0813">Transport</keyword>
<evidence type="ECO:0000256" key="4">
    <source>
        <dbReference type="ARBA" id="ARBA00022475"/>
    </source>
</evidence>
<dbReference type="NCBIfam" id="TIGR01727">
    <property type="entry name" value="oligo_HPY"/>
    <property type="match status" value="1"/>
</dbReference>
<dbReference type="PANTHER" id="PTHR43297">
    <property type="entry name" value="OLIGOPEPTIDE TRANSPORT ATP-BINDING PROTEIN APPD"/>
    <property type="match status" value="1"/>
</dbReference>
<dbReference type="CDD" id="cd03257">
    <property type="entry name" value="ABC_NikE_OppD_transporters"/>
    <property type="match status" value="1"/>
</dbReference>
<dbReference type="GO" id="GO:0016887">
    <property type="term" value="F:ATP hydrolysis activity"/>
    <property type="evidence" value="ECO:0007669"/>
    <property type="project" value="InterPro"/>
</dbReference>
<reference evidence="9 10" key="2">
    <citation type="journal article" date="2013" name="Genome Announc.">
        <title>Genome Sequence of Growth-Improving Paenibacillus mucilaginosus Strain KNP414.</title>
        <authorList>
            <person name="Lu J.J."/>
            <person name="Wang J.F."/>
            <person name="Hu X.F."/>
        </authorList>
    </citation>
    <scope>NUCLEOTIDE SEQUENCE [LARGE SCALE GENOMIC DNA]</scope>
    <source>
        <strain evidence="9 10">KNP414</strain>
    </source>
</reference>
<dbReference type="InterPro" id="IPR027417">
    <property type="entry name" value="P-loop_NTPase"/>
</dbReference>
<keyword evidence="4" id="KW-1003">Cell membrane</keyword>
<dbReference type="InterPro" id="IPR003439">
    <property type="entry name" value="ABC_transporter-like_ATP-bd"/>
</dbReference>
<dbReference type="KEGG" id="pms:KNP414_04945"/>
<keyword evidence="6" id="KW-0067">ATP-binding</keyword>
<keyword evidence="5" id="KW-0547">Nucleotide-binding</keyword>
<sequence length="335" mass="36398">MKSILEIERLRTVFGSGRETVTVVDEVTLDIKEGETLALVGESGSGKSVTALSVMRLLGGIGRTSQGQIRFGGRDLLRLTEAEMRSIRGGEIAMIFQEPMSALNPVLTVGDQLKEMIRRHTKRSGREAGAYAVRMLEKVGLPSAAEVMKTYPHRLSGGMRQRIMIAMALSCSPKLLIADEPTTALDVTIQAQILGLMKELRDETGTAILLITHDLGVVAEMADKVAVMYAGQIVEQADVFTMFHQPAHPYTQGLLNSIVRLDTGEGRLEAIPGMVPSPRQMPKGCRFHSRCAFAEERCRREPPLLKQAEAGRSVRCWLAGGHAASAVPGLLEVGL</sequence>
<dbReference type="AlphaFoldDB" id="F8FLA2"/>
<organism evidence="9 10">
    <name type="scientific">Paenibacillus mucilaginosus (strain KNP414)</name>
    <dbReference type="NCBI Taxonomy" id="1036673"/>
    <lineage>
        <taxon>Bacteria</taxon>
        <taxon>Bacillati</taxon>
        <taxon>Bacillota</taxon>
        <taxon>Bacilli</taxon>
        <taxon>Bacillales</taxon>
        <taxon>Paenibacillaceae</taxon>
        <taxon>Paenibacillus</taxon>
    </lineage>
</organism>
<comment type="similarity">
    <text evidence="2">Belongs to the ABC transporter superfamily.</text>
</comment>
<dbReference type="Proteomes" id="UP000006620">
    <property type="component" value="Chromosome"/>
</dbReference>
<evidence type="ECO:0000313" key="9">
    <source>
        <dbReference type="EMBL" id="AEI43470.1"/>
    </source>
</evidence>
<dbReference type="InterPro" id="IPR050388">
    <property type="entry name" value="ABC_Ni/Peptide_Import"/>
</dbReference>
<feature type="domain" description="ABC transporter" evidence="8">
    <location>
        <begin position="8"/>
        <end position="255"/>
    </location>
</feature>
<dbReference type="GO" id="GO:0005886">
    <property type="term" value="C:plasma membrane"/>
    <property type="evidence" value="ECO:0007669"/>
    <property type="project" value="UniProtKB-SubCell"/>
</dbReference>
<dbReference type="RefSeq" id="WP_013918623.1">
    <property type="nucleotide sequence ID" value="NC_015690.1"/>
</dbReference>
<dbReference type="Pfam" id="PF00005">
    <property type="entry name" value="ABC_tran"/>
    <property type="match status" value="1"/>
</dbReference>
<dbReference type="SMART" id="SM00382">
    <property type="entry name" value="AAA"/>
    <property type="match status" value="1"/>
</dbReference>
<evidence type="ECO:0000256" key="6">
    <source>
        <dbReference type="ARBA" id="ARBA00022840"/>
    </source>
</evidence>
<evidence type="ECO:0000259" key="8">
    <source>
        <dbReference type="PROSITE" id="PS50893"/>
    </source>
</evidence>
<dbReference type="HOGENOM" id="CLU_000604_1_23_9"/>
<name>F8FLA2_PAEMK</name>
<dbReference type="GO" id="GO:0015833">
    <property type="term" value="P:peptide transport"/>
    <property type="evidence" value="ECO:0007669"/>
    <property type="project" value="InterPro"/>
</dbReference>
<protein>
    <submittedName>
        <fullName evidence="9">Oligopeptide/dipeptide ABC transporter, ATPase subunit</fullName>
    </submittedName>
</protein>
<dbReference type="EMBL" id="CP002869">
    <property type="protein sequence ID" value="AEI43470.1"/>
    <property type="molecule type" value="Genomic_DNA"/>
</dbReference>
<dbReference type="InterPro" id="IPR017871">
    <property type="entry name" value="ABC_transporter-like_CS"/>
</dbReference>
<dbReference type="SUPFAM" id="SSF52540">
    <property type="entry name" value="P-loop containing nucleoside triphosphate hydrolases"/>
    <property type="match status" value="1"/>
</dbReference>
<dbReference type="PATRIC" id="fig|1036673.3.peg.4561"/>
<proteinExistence type="inferred from homology"/>
<dbReference type="InterPro" id="IPR003593">
    <property type="entry name" value="AAA+_ATPase"/>
</dbReference>
<dbReference type="GO" id="GO:0005524">
    <property type="term" value="F:ATP binding"/>
    <property type="evidence" value="ECO:0007669"/>
    <property type="project" value="UniProtKB-KW"/>
</dbReference>
<evidence type="ECO:0000256" key="5">
    <source>
        <dbReference type="ARBA" id="ARBA00022741"/>
    </source>
</evidence>